<sequence length="524" mass="58088">MWVIFVLFTSACFSLSQTANWCESVLGDCLKKYPSDWTSCYENGIMTCKLRGRRPIPGLVQLNVNSSLEAAVNVTSNVQVVIPPSALQKSRGNETNDEVRMVASVLNSTLFKSWPPTKGGMVSPQQPDIKEDSILDWTVLSVRSGTSPVKNLIEPIKLTFKSNKKVENGICVFWKVPEQPGGTGEWSTDGCQTTRSRDTFICSSSHMSFFAVLVNPDISVDMEQVRNLSYITYVGSALSVVFATISIIIYICVLRRGRSEKAIGIHMQLTGALLCLHLSFLLSSLWFQMLEHQEDGWVCKGLGLILHWSLLATLAWLALEGFHLYLLLVRVFNIYVRRYVLKLSLLGWGFPTLAAMACGISGVYGKFDLEFQDGKDSNSTAPMCWMSSGFKHRQVVGYITVSFLCLVVLYNTCMLVLVVFKIHGIRSGKGQGGWKKTKVENGSQVLKDCVTVLGISFLLGLPWGLSSTTYVSLTGIYAFTILNSMQGLFIFLWCVALSCKSQSENSSSFKDPSSQKMMSTSFNN</sequence>
<dbReference type="Pfam" id="PF01825">
    <property type="entry name" value="GPS"/>
    <property type="match status" value="1"/>
</dbReference>
<keyword evidence="2 7" id="KW-0812">Transmembrane</keyword>
<feature type="region of interest" description="Disordered" evidence="6">
    <location>
        <begin position="504"/>
        <end position="524"/>
    </location>
</feature>
<evidence type="ECO:0000256" key="5">
    <source>
        <dbReference type="ARBA" id="ARBA00023157"/>
    </source>
</evidence>
<keyword evidence="4 7" id="KW-0472">Membrane</keyword>
<evidence type="ECO:0000256" key="2">
    <source>
        <dbReference type="ARBA" id="ARBA00022692"/>
    </source>
</evidence>
<dbReference type="PANTHER" id="PTHR12011">
    <property type="entry name" value="ADHESION G-PROTEIN COUPLED RECEPTOR"/>
    <property type="match status" value="1"/>
</dbReference>
<dbReference type="InterPro" id="IPR000203">
    <property type="entry name" value="GPS"/>
</dbReference>
<feature type="transmembrane region" description="Helical" evidence="7">
    <location>
        <begin position="395"/>
        <end position="420"/>
    </location>
</feature>
<dbReference type="InterPro" id="IPR017981">
    <property type="entry name" value="GPCR_2-like_7TM"/>
</dbReference>
<feature type="transmembrane region" description="Helical" evidence="7">
    <location>
        <begin position="230"/>
        <end position="253"/>
    </location>
</feature>
<comment type="subcellular location">
    <subcellularLocation>
        <location evidence="1">Membrane</location>
        <topology evidence="1">Multi-pass membrane protein</topology>
    </subcellularLocation>
</comment>
<proteinExistence type="predicted"/>
<evidence type="ECO:0000256" key="6">
    <source>
        <dbReference type="SAM" id="MobiDB-lite"/>
    </source>
</evidence>
<keyword evidence="8" id="KW-0732">Signal</keyword>
<evidence type="ECO:0000313" key="12">
    <source>
        <dbReference type="Proteomes" id="UP000265180"/>
    </source>
</evidence>
<feature type="chain" id="PRO_5017922649" description="Adhesion G protein-coupled receptor G3" evidence="8">
    <location>
        <begin position="19"/>
        <end position="524"/>
    </location>
</feature>
<accession>A0A3P9MF30</accession>
<dbReference type="GO" id="GO:0004930">
    <property type="term" value="F:G protein-coupled receptor activity"/>
    <property type="evidence" value="ECO:0007669"/>
    <property type="project" value="InterPro"/>
</dbReference>
<dbReference type="Proteomes" id="UP000265180">
    <property type="component" value="Chromosome 3"/>
</dbReference>
<evidence type="ECO:0000256" key="1">
    <source>
        <dbReference type="ARBA" id="ARBA00004141"/>
    </source>
</evidence>
<reference key="1">
    <citation type="journal article" date="2007" name="Nature">
        <title>The medaka draft genome and insights into vertebrate genome evolution.</title>
        <authorList>
            <person name="Kasahara M."/>
            <person name="Naruse K."/>
            <person name="Sasaki S."/>
            <person name="Nakatani Y."/>
            <person name="Qu W."/>
            <person name="Ahsan B."/>
            <person name="Yamada T."/>
            <person name="Nagayasu Y."/>
            <person name="Doi K."/>
            <person name="Kasai Y."/>
            <person name="Jindo T."/>
            <person name="Kobayashi D."/>
            <person name="Shimada A."/>
            <person name="Toyoda A."/>
            <person name="Kuroki Y."/>
            <person name="Fujiyama A."/>
            <person name="Sasaki T."/>
            <person name="Shimizu A."/>
            <person name="Asakawa S."/>
            <person name="Shimizu N."/>
            <person name="Hashimoto S."/>
            <person name="Yang J."/>
            <person name="Lee Y."/>
            <person name="Matsushima K."/>
            <person name="Sugano S."/>
            <person name="Sakaizumi M."/>
            <person name="Narita T."/>
            <person name="Ohishi K."/>
            <person name="Haga S."/>
            <person name="Ohta F."/>
            <person name="Nomoto H."/>
            <person name="Nogata K."/>
            <person name="Morishita T."/>
            <person name="Endo T."/>
            <person name="Shin-I T."/>
            <person name="Takeda H."/>
            <person name="Morishita S."/>
            <person name="Kohara Y."/>
        </authorList>
    </citation>
    <scope>NUCLEOTIDE SEQUENCE [LARGE SCALE GENOMIC DNA]</scope>
    <source>
        <strain>Hd-rR</strain>
    </source>
</reference>
<feature type="transmembrane region" description="Helical" evidence="7">
    <location>
        <begin position="265"/>
        <end position="287"/>
    </location>
</feature>
<evidence type="ECO:0000256" key="4">
    <source>
        <dbReference type="ARBA" id="ARBA00023136"/>
    </source>
</evidence>
<feature type="transmembrane region" description="Helical" evidence="7">
    <location>
        <begin position="445"/>
        <end position="464"/>
    </location>
</feature>
<dbReference type="GO" id="GO:0007166">
    <property type="term" value="P:cell surface receptor signaling pathway"/>
    <property type="evidence" value="ECO:0007669"/>
    <property type="project" value="InterPro"/>
</dbReference>
<dbReference type="InterPro" id="IPR057244">
    <property type="entry name" value="GAIN_B"/>
</dbReference>
<dbReference type="Ensembl" id="ENSORLT00020023826.1">
    <property type="protein sequence ID" value="ENSORLP00020031622.1"/>
    <property type="gene ID" value="ENSORLG00020016753.1"/>
</dbReference>
<dbReference type="AlphaFoldDB" id="A0A3P9MF30"/>
<keyword evidence="5" id="KW-1015">Disulfide bond</keyword>
<feature type="transmembrane region" description="Helical" evidence="7">
    <location>
        <begin position="476"/>
        <end position="499"/>
    </location>
</feature>
<dbReference type="GO" id="GO:0016020">
    <property type="term" value="C:membrane"/>
    <property type="evidence" value="ECO:0007669"/>
    <property type="project" value="UniProtKB-SubCell"/>
</dbReference>
<feature type="transmembrane region" description="Helical" evidence="7">
    <location>
        <begin position="340"/>
        <end position="364"/>
    </location>
</feature>
<evidence type="ECO:0008006" key="13">
    <source>
        <dbReference type="Google" id="ProtNLM"/>
    </source>
</evidence>
<feature type="domain" description="GAIN-B" evidence="9">
    <location>
        <begin position="55"/>
        <end position="220"/>
    </location>
</feature>
<dbReference type="PRINTS" id="PR00249">
    <property type="entry name" value="GPCRSECRETIN"/>
</dbReference>
<reference evidence="11" key="3">
    <citation type="submission" date="2025-08" db="UniProtKB">
        <authorList>
            <consortium name="Ensembl"/>
        </authorList>
    </citation>
    <scope>IDENTIFICATION</scope>
    <source>
        <strain evidence="11">HNI</strain>
    </source>
</reference>
<dbReference type="Pfam" id="PF00002">
    <property type="entry name" value="7tm_2"/>
    <property type="match status" value="1"/>
</dbReference>
<dbReference type="PANTHER" id="PTHR12011:SF285">
    <property type="entry name" value="ADHESION G PROTEIN-COUPLED RECEPTOR G3"/>
    <property type="match status" value="1"/>
</dbReference>
<dbReference type="SMART" id="SM00303">
    <property type="entry name" value="GPS"/>
    <property type="match status" value="1"/>
</dbReference>
<evidence type="ECO:0000256" key="8">
    <source>
        <dbReference type="SAM" id="SignalP"/>
    </source>
</evidence>
<dbReference type="PROSITE" id="PS50221">
    <property type="entry name" value="GAIN_B"/>
    <property type="match status" value="1"/>
</dbReference>
<dbReference type="Gene3D" id="1.20.1070.10">
    <property type="entry name" value="Rhodopsin 7-helix transmembrane proteins"/>
    <property type="match status" value="1"/>
</dbReference>
<dbReference type="Gene3D" id="2.60.220.50">
    <property type="match status" value="1"/>
</dbReference>
<name>A0A3P9MF30_ORYLA</name>
<dbReference type="InterPro" id="IPR000832">
    <property type="entry name" value="GPCR_2_secretin-like"/>
</dbReference>
<keyword evidence="3 7" id="KW-1133">Transmembrane helix</keyword>
<evidence type="ECO:0000259" key="10">
    <source>
        <dbReference type="PROSITE" id="PS50261"/>
    </source>
</evidence>
<evidence type="ECO:0000313" key="11">
    <source>
        <dbReference type="Ensembl" id="ENSORLP00020031622.1"/>
    </source>
</evidence>
<feature type="domain" description="G-protein coupled receptors family 2 profile 2" evidence="10">
    <location>
        <begin position="228"/>
        <end position="498"/>
    </location>
</feature>
<evidence type="ECO:0000256" key="7">
    <source>
        <dbReference type="SAM" id="Phobius"/>
    </source>
</evidence>
<evidence type="ECO:0000259" key="9">
    <source>
        <dbReference type="PROSITE" id="PS50221"/>
    </source>
</evidence>
<feature type="signal peptide" evidence="8">
    <location>
        <begin position="1"/>
        <end position="18"/>
    </location>
</feature>
<organism evidence="11 12">
    <name type="scientific">Oryzias latipes</name>
    <name type="common">Japanese rice fish</name>
    <name type="synonym">Japanese killifish</name>
    <dbReference type="NCBI Taxonomy" id="8090"/>
    <lineage>
        <taxon>Eukaryota</taxon>
        <taxon>Metazoa</taxon>
        <taxon>Chordata</taxon>
        <taxon>Craniata</taxon>
        <taxon>Vertebrata</taxon>
        <taxon>Euteleostomi</taxon>
        <taxon>Actinopterygii</taxon>
        <taxon>Neopterygii</taxon>
        <taxon>Teleostei</taxon>
        <taxon>Neoteleostei</taxon>
        <taxon>Acanthomorphata</taxon>
        <taxon>Ovalentaria</taxon>
        <taxon>Atherinomorphae</taxon>
        <taxon>Beloniformes</taxon>
        <taxon>Adrianichthyidae</taxon>
        <taxon>Oryziinae</taxon>
        <taxon>Oryzias</taxon>
    </lineage>
</organism>
<dbReference type="InterPro" id="IPR046338">
    <property type="entry name" value="GAIN_dom_sf"/>
</dbReference>
<dbReference type="PROSITE" id="PS50261">
    <property type="entry name" value="G_PROTEIN_RECEP_F2_4"/>
    <property type="match status" value="1"/>
</dbReference>
<protein>
    <recommendedName>
        <fullName evidence="13">Adhesion G protein-coupled receptor G3</fullName>
    </recommendedName>
</protein>
<reference evidence="11 12" key="2">
    <citation type="submission" date="2017-04" db="EMBL/GenBank/DDBJ databases">
        <title>CpG methylation of centromeres and impact of large insertions on vertebrate speciation.</title>
        <authorList>
            <person name="Ichikawa K."/>
            <person name="Yoshimura J."/>
            <person name="Morishita S."/>
        </authorList>
    </citation>
    <scope>NUCLEOTIDE SEQUENCE</scope>
    <source>
        <strain evidence="11 12">HNI</strain>
    </source>
</reference>
<evidence type="ECO:0000256" key="3">
    <source>
        <dbReference type="ARBA" id="ARBA00022989"/>
    </source>
</evidence>
<reference evidence="11" key="4">
    <citation type="submission" date="2025-09" db="UniProtKB">
        <authorList>
            <consortium name="Ensembl"/>
        </authorList>
    </citation>
    <scope>IDENTIFICATION</scope>
    <source>
        <strain evidence="11">HNI</strain>
    </source>
</reference>
<feature type="transmembrane region" description="Helical" evidence="7">
    <location>
        <begin position="307"/>
        <end position="328"/>
    </location>
</feature>